<dbReference type="RefSeq" id="WP_212517144.1">
    <property type="nucleotide sequence ID" value="NZ_JAGSOH010000011.1"/>
</dbReference>
<evidence type="ECO:0000313" key="4">
    <source>
        <dbReference type="EMBL" id="MBR7825997.1"/>
    </source>
</evidence>
<dbReference type="Proteomes" id="UP000676325">
    <property type="component" value="Unassembled WGS sequence"/>
</dbReference>
<name>A0A941E8Y7_9ACTN</name>
<keyword evidence="5" id="KW-1185">Reference proteome</keyword>
<evidence type="ECO:0000313" key="5">
    <source>
        <dbReference type="Proteomes" id="UP000676325"/>
    </source>
</evidence>
<dbReference type="GO" id="GO:0030976">
    <property type="term" value="F:thiamine pyrophosphate binding"/>
    <property type="evidence" value="ECO:0007669"/>
    <property type="project" value="InterPro"/>
</dbReference>
<dbReference type="GO" id="GO:0000287">
    <property type="term" value="F:magnesium ion binding"/>
    <property type="evidence" value="ECO:0007669"/>
    <property type="project" value="UniProtKB-ARBA"/>
</dbReference>
<proteinExistence type="predicted"/>
<dbReference type="Gene3D" id="3.40.50.970">
    <property type="match status" value="2"/>
</dbReference>
<gene>
    <name evidence="4" type="ORF">KDK95_06745</name>
</gene>
<feature type="domain" description="Thiamine pyrophosphate enzyme TPP-binding" evidence="3">
    <location>
        <begin position="382"/>
        <end position="476"/>
    </location>
</feature>
<dbReference type="GO" id="GO:0016491">
    <property type="term" value="F:oxidoreductase activity"/>
    <property type="evidence" value="ECO:0007669"/>
    <property type="project" value="UniProtKB-KW"/>
</dbReference>
<dbReference type="SUPFAM" id="SSF52518">
    <property type="entry name" value="Thiamin diphosphate-binding fold (THDP-binding)"/>
    <property type="match status" value="2"/>
</dbReference>
<evidence type="ECO:0000256" key="1">
    <source>
        <dbReference type="ARBA" id="ARBA00023002"/>
    </source>
</evidence>
<dbReference type="InterPro" id="IPR029061">
    <property type="entry name" value="THDP-binding"/>
</dbReference>
<evidence type="ECO:0000256" key="2">
    <source>
        <dbReference type="SAM" id="MobiDB-lite"/>
    </source>
</evidence>
<comment type="caution">
    <text evidence="4">The sequence shown here is derived from an EMBL/GenBank/DDBJ whole genome shotgun (WGS) entry which is preliminary data.</text>
</comment>
<dbReference type="CDD" id="cd07034">
    <property type="entry name" value="TPP_PYR_PFOR_IOR-alpha_like"/>
    <property type="match status" value="1"/>
</dbReference>
<dbReference type="Pfam" id="PF02775">
    <property type="entry name" value="TPP_enzyme_C"/>
    <property type="match status" value="1"/>
</dbReference>
<dbReference type="InterPro" id="IPR002880">
    <property type="entry name" value="Pyrv_Fd/Flavodoxin_OxRdtase_N"/>
</dbReference>
<accession>A0A941E8Y7</accession>
<evidence type="ECO:0000259" key="3">
    <source>
        <dbReference type="Pfam" id="PF02775"/>
    </source>
</evidence>
<dbReference type="InterPro" id="IPR011766">
    <property type="entry name" value="TPP_enzyme_TPP-bd"/>
</dbReference>
<reference evidence="4" key="1">
    <citation type="submission" date="2021-04" db="EMBL/GenBank/DDBJ databases">
        <title>Genome based classification of Actinospica acidithermotolerans sp. nov., an actinobacterium isolated from an Indonesian hot spring.</title>
        <authorList>
            <person name="Kusuma A.B."/>
            <person name="Putra K.E."/>
            <person name="Nafisah S."/>
            <person name="Loh J."/>
            <person name="Nouioui I."/>
            <person name="Goodfellow M."/>
        </authorList>
    </citation>
    <scope>NUCLEOTIDE SEQUENCE</scope>
    <source>
        <strain evidence="4">MGRD01-02</strain>
    </source>
</reference>
<protein>
    <recommendedName>
        <fullName evidence="3">Thiamine pyrophosphate enzyme TPP-binding domain-containing protein</fullName>
    </recommendedName>
</protein>
<dbReference type="AlphaFoldDB" id="A0A941E8Y7"/>
<keyword evidence="1" id="KW-0560">Oxidoreductase</keyword>
<feature type="region of interest" description="Disordered" evidence="2">
    <location>
        <begin position="173"/>
        <end position="195"/>
    </location>
</feature>
<sequence>MSDDRAKTPDAQACRHLAQALLRHIDRTSAVAGAPSTHVAEILAEHGAERFEWAVNEKSAVEEAVGLSAAGVRSAVVFKHNGLNIALDSLLNATVHSTGAAVLLVVGDDPDANGSTSVQDSRRLAEIAGVPVLEPTLLGDADHLVESAVELSEQAGVPVLIRITPTLHRDCSARPEAAPASPIRVPTRSPAPRLDPDVAHKLTKFGRHQRRFLVTAPLIRSFVDRAGLILDRCGGDCRTAVIAVGGTAITAVEMNCCVLAVEATVPLPASVVAWAEAHDRTIVVEEPDPVAEQWLAGRMADPGRLRGRLTGHLPLWGTVTRADLLKVIETDQTCSWTDIERKSAVVPPLGPYEQVFHAIAELHRGGAFVAADVGSSIRLCYPPYDAVDVALSLGSAIAVAGGAARAGRRSIAVIGDYAVVHSGLGGLVSAAEHGLPLLSVVLVNGVQAKTGGQPLPAVDLAGLIRACGIAVCDAWHVDEQGEQGADRLRTLLDGPLPAVAMVQSTVRP</sequence>
<organism evidence="4 5">
    <name type="scientific">Actinospica acidithermotolerans</name>
    <dbReference type="NCBI Taxonomy" id="2828514"/>
    <lineage>
        <taxon>Bacteria</taxon>
        <taxon>Bacillati</taxon>
        <taxon>Actinomycetota</taxon>
        <taxon>Actinomycetes</taxon>
        <taxon>Catenulisporales</taxon>
        <taxon>Actinospicaceae</taxon>
        <taxon>Actinospica</taxon>
    </lineage>
</organism>
<dbReference type="EMBL" id="JAGSOH010000011">
    <property type="protein sequence ID" value="MBR7825997.1"/>
    <property type="molecule type" value="Genomic_DNA"/>
</dbReference>